<evidence type="ECO:0000313" key="1">
    <source>
        <dbReference type="EMBL" id="PIO41687.1"/>
    </source>
</evidence>
<proteinExistence type="predicted"/>
<protein>
    <submittedName>
        <fullName evidence="1">Uncharacterized protein</fullName>
    </submittedName>
</protein>
<dbReference type="RefSeq" id="WP_099998008.1">
    <property type="nucleotide sequence ID" value="NZ_CP017940.1"/>
</dbReference>
<organism evidence="1 2">
    <name type="scientific">Phyllobacterium zundukense</name>
    <dbReference type="NCBI Taxonomy" id="1867719"/>
    <lineage>
        <taxon>Bacteria</taxon>
        <taxon>Pseudomonadati</taxon>
        <taxon>Pseudomonadota</taxon>
        <taxon>Alphaproteobacteria</taxon>
        <taxon>Hyphomicrobiales</taxon>
        <taxon>Phyllobacteriaceae</taxon>
        <taxon>Phyllobacterium</taxon>
    </lineage>
</organism>
<keyword evidence="2" id="KW-1185">Reference proteome</keyword>
<dbReference type="Proteomes" id="UP000232163">
    <property type="component" value="Unassembled WGS sequence"/>
</dbReference>
<accession>A0A2N9VQB9</accession>
<dbReference type="EMBL" id="MZMT01000058">
    <property type="protein sequence ID" value="PIO41687.1"/>
    <property type="molecule type" value="Genomic_DNA"/>
</dbReference>
<evidence type="ECO:0000313" key="2">
    <source>
        <dbReference type="Proteomes" id="UP000232163"/>
    </source>
</evidence>
<dbReference type="KEGG" id="pht:BLM14_02875"/>
<dbReference type="AlphaFoldDB" id="A0A2N9VQB9"/>
<reference evidence="2" key="1">
    <citation type="journal article" date="2017" name="Int J Environ Stud">
        <title>Does the Miocene-Pliocene relict legume Oxytropis triphylla form nitrogen-fixing nodules with a combination of bacterial strains?</title>
        <authorList>
            <person name="Safronova V."/>
            <person name="Belimov A."/>
            <person name="Sazanova A."/>
            <person name="Kuznetsova I."/>
            <person name="Popova J."/>
            <person name="Andronov E."/>
            <person name="Verkhozina A."/>
            <person name="Tikhonovich I."/>
        </authorList>
    </citation>
    <scope>NUCLEOTIDE SEQUENCE [LARGE SCALE GENOMIC DNA]</scope>
    <source>
        <strain evidence="2">Tri-38</strain>
    </source>
</reference>
<gene>
    <name evidence="1" type="ORF">B5P45_27445</name>
</gene>
<sequence>MAAHQAEPFDIYVHWLHDGKLGFGVVHSSAVYDGVVPAIGDILAVKWNDDGEDDVPPPHDACQVVERYNVDNDRGIFWHIVLKSVELPPDRAEALGLVREEGSTALR</sequence>
<name>A0A2N9VQB9_9HYPH</name>
<comment type="caution">
    <text evidence="1">The sequence shown here is derived from an EMBL/GenBank/DDBJ whole genome shotgun (WGS) entry which is preliminary data.</text>
</comment>